<dbReference type="PROSITE" id="PS00211">
    <property type="entry name" value="ABC_TRANSPORTER_1"/>
    <property type="match status" value="1"/>
</dbReference>
<dbReference type="InterPro" id="IPR027417">
    <property type="entry name" value="P-loop_NTPase"/>
</dbReference>
<dbReference type="PANTHER" id="PTHR43875:SF1">
    <property type="entry name" value="OSMOPROTECTIVE COMPOUNDS UPTAKE ATP-BINDING PROTEIN GGTA"/>
    <property type="match status" value="1"/>
</dbReference>
<comment type="caution">
    <text evidence="6">The sequence shown here is derived from an EMBL/GenBank/DDBJ whole genome shotgun (WGS) entry which is preliminary data.</text>
</comment>
<evidence type="ECO:0000256" key="4">
    <source>
        <dbReference type="ARBA" id="ARBA00022840"/>
    </source>
</evidence>
<dbReference type="Proteomes" id="UP000006772">
    <property type="component" value="Unassembled WGS sequence"/>
</dbReference>
<keyword evidence="2" id="KW-0472">Membrane</keyword>
<dbReference type="Pfam" id="PF00005">
    <property type="entry name" value="ABC_tran"/>
    <property type="match status" value="1"/>
</dbReference>
<dbReference type="GO" id="GO:0016887">
    <property type="term" value="F:ATP hydrolysis activity"/>
    <property type="evidence" value="ECO:0007669"/>
    <property type="project" value="InterPro"/>
</dbReference>
<dbReference type="InterPro" id="IPR047641">
    <property type="entry name" value="ABC_transpr_MalK/UgpC-like"/>
</dbReference>
<proteinExistence type="predicted"/>
<dbReference type="PANTHER" id="PTHR43875">
    <property type="entry name" value="MALTODEXTRIN IMPORT ATP-BINDING PROTEIN MSMX"/>
    <property type="match status" value="1"/>
</dbReference>
<sequence length="340" mass="36947">MSYLTLQQVALGYGNAKTAVQGLDLDVARGELISLLGPSGCGKTTTMRAIAGLIELRAGSITLDGRDISRLPPNKRDIGLVFQSYALFPHLNVFDNVAFGLRLRKVPSAELRQRVEKVIAAVGLAGFEARLPAQMSGGQQQRVALARAIVIEPKLLLLDEPLSNLDAKLRVQMRAELRRIQRELGITMLYVTHDQDEALAMSDRIVVMNGGKIEQLDTPERLFNAPRTRFVANFMGFENLFDYRDGALHGQHGQHGSLPCPGLPAGTACAGWRVQQVQVGSGSYRGRVLSRGFLGESVEYLLQTALGEVRGMAPAAQALAREGDDVAFHLPLEQALTLPA</sequence>
<gene>
    <name evidence="6" type="ORF">HFRIS_005383</name>
</gene>
<evidence type="ECO:0000256" key="1">
    <source>
        <dbReference type="ARBA" id="ARBA00022448"/>
    </source>
</evidence>
<dbReference type="PROSITE" id="PS50893">
    <property type="entry name" value="ABC_TRANSPORTER_2"/>
    <property type="match status" value="1"/>
</dbReference>
<dbReference type="InterPro" id="IPR003439">
    <property type="entry name" value="ABC_transporter-like_ATP-bd"/>
</dbReference>
<dbReference type="GO" id="GO:0005524">
    <property type="term" value="F:ATP binding"/>
    <property type="evidence" value="ECO:0007669"/>
    <property type="project" value="UniProtKB-KW"/>
</dbReference>
<evidence type="ECO:0000256" key="2">
    <source>
        <dbReference type="ARBA" id="ARBA00022475"/>
    </source>
</evidence>
<dbReference type="InterPro" id="IPR003593">
    <property type="entry name" value="AAA+_ATPase"/>
</dbReference>
<dbReference type="SUPFAM" id="SSF52540">
    <property type="entry name" value="P-loop containing nucleoside triphosphate hydrolases"/>
    <property type="match status" value="1"/>
</dbReference>
<organism evidence="6 7">
    <name type="scientific">Herbaspirillum frisingense GSF30</name>
    <dbReference type="NCBI Taxonomy" id="864073"/>
    <lineage>
        <taxon>Bacteria</taxon>
        <taxon>Pseudomonadati</taxon>
        <taxon>Pseudomonadota</taxon>
        <taxon>Betaproteobacteria</taxon>
        <taxon>Burkholderiales</taxon>
        <taxon>Oxalobacteraceae</taxon>
        <taxon>Herbaspirillum</taxon>
    </lineage>
</organism>
<keyword evidence="1" id="KW-0813">Transport</keyword>
<keyword evidence="2" id="KW-1003">Cell membrane</keyword>
<feature type="domain" description="ABC transporter" evidence="5">
    <location>
        <begin position="4"/>
        <end position="235"/>
    </location>
</feature>
<dbReference type="Gene3D" id="3.40.50.300">
    <property type="entry name" value="P-loop containing nucleotide triphosphate hydrolases"/>
    <property type="match status" value="1"/>
</dbReference>
<dbReference type="FunFam" id="3.40.50.300:FF:000042">
    <property type="entry name" value="Maltose/maltodextrin ABC transporter, ATP-binding protein"/>
    <property type="match status" value="1"/>
</dbReference>
<keyword evidence="4" id="KW-0067">ATP-binding</keyword>
<reference evidence="6 7" key="1">
    <citation type="journal article" date="2013" name="Front. Microbiol.">
        <title>The genome of the endophytic bacterium H. frisingense GSF30(T) identifies diverse strategies in the Herbaspirillum genus to interact with plants.</title>
        <authorList>
            <person name="Straub D."/>
            <person name="Rothballer M."/>
            <person name="Hartmann A."/>
            <person name="Ludewig U."/>
        </authorList>
    </citation>
    <scope>NUCLEOTIDE SEQUENCE [LARGE SCALE GENOMIC DNA]</scope>
    <source>
        <strain evidence="6 7">GSF30</strain>
    </source>
</reference>
<dbReference type="GO" id="GO:0140359">
    <property type="term" value="F:ABC-type transporter activity"/>
    <property type="evidence" value="ECO:0007669"/>
    <property type="project" value="UniProtKB-ARBA"/>
</dbReference>
<name>A0AAI9IGW7_9BURK</name>
<dbReference type="GO" id="GO:0055052">
    <property type="term" value="C:ATP-binding cassette (ABC) transporter complex, substrate-binding subunit-containing"/>
    <property type="evidence" value="ECO:0007669"/>
    <property type="project" value="TreeGrafter"/>
</dbReference>
<dbReference type="EMBL" id="AEEC02000005">
    <property type="protein sequence ID" value="EOA05865.1"/>
    <property type="molecule type" value="Genomic_DNA"/>
</dbReference>
<dbReference type="InterPro" id="IPR017871">
    <property type="entry name" value="ABC_transporter-like_CS"/>
</dbReference>
<accession>A0AAI9IGW7</accession>
<keyword evidence="3" id="KW-0547">Nucleotide-binding</keyword>
<evidence type="ECO:0000259" key="5">
    <source>
        <dbReference type="PROSITE" id="PS50893"/>
    </source>
</evidence>
<evidence type="ECO:0000256" key="3">
    <source>
        <dbReference type="ARBA" id="ARBA00022741"/>
    </source>
</evidence>
<dbReference type="SMART" id="SM00382">
    <property type="entry name" value="AAA"/>
    <property type="match status" value="1"/>
</dbReference>
<dbReference type="RefSeq" id="WP_006462234.1">
    <property type="nucleotide sequence ID" value="NZ_AEEC02000005.1"/>
</dbReference>
<evidence type="ECO:0000313" key="7">
    <source>
        <dbReference type="Proteomes" id="UP000006772"/>
    </source>
</evidence>
<protein>
    <submittedName>
        <fullName evidence="6">Spermidine/putrescine ABC transporter ATPase</fullName>
    </submittedName>
</protein>
<dbReference type="AlphaFoldDB" id="A0AAI9IGW7"/>
<evidence type="ECO:0000313" key="6">
    <source>
        <dbReference type="EMBL" id="EOA05865.1"/>
    </source>
</evidence>